<evidence type="ECO:0000313" key="2">
    <source>
        <dbReference type="Proteomes" id="UP000054988"/>
    </source>
</evidence>
<evidence type="ECO:0000313" key="1">
    <source>
        <dbReference type="EMBL" id="KTB32928.1"/>
    </source>
</evidence>
<dbReference type="AlphaFoldDB" id="A0A0W0F997"/>
<evidence type="ECO:0008006" key="3">
    <source>
        <dbReference type="Google" id="ProtNLM"/>
    </source>
</evidence>
<dbReference type="Proteomes" id="UP000054988">
    <property type="component" value="Unassembled WGS sequence"/>
</dbReference>
<reference evidence="1 2" key="1">
    <citation type="submission" date="2015-12" db="EMBL/GenBank/DDBJ databases">
        <title>Draft genome sequence of Moniliophthora roreri, the causal agent of frosty pod rot of cacao.</title>
        <authorList>
            <person name="Aime M.C."/>
            <person name="Diaz-Valderrama J.R."/>
            <person name="Kijpornyongpan T."/>
            <person name="Phillips-Mora W."/>
        </authorList>
    </citation>
    <scope>NUCLEOTIDE SEQUENCE [LARGE SCALE GENOMIC DNA]</scope>
    <source>
        <strain evidence="1 2">MCA 2952</strain>
    </source>
</reference>
<comment type="caution">
    <text evidence="1">The sequence shown here is derived from an EMBL/GenBank/DDBJ whole genome shotgun (WGS) entry which is preliminary data.</text>
</comment>
<accession>A0A0W0F997</accession>
<organism evidence="1 2">
    <name type="scientific">Moniliophthora roreri</name>
    <name type="common">Frosty pod rot fungus</name>
    <name type="synonym">Monilia roreri</name>
    <dbReference type="NCBI Taxonomy" id="221103"/>
    <lineage>
        <taxon>Eukaryota</taxon>
        <taxon>Fungi</taxon>
        <taxon>Dikarya</taxon>
        <taxon>Basidiomycota</taxon>
        <taxon>Agaricomycotina</taxon>
        <taxon>Agaricomycetes</taxon>
        <taxon>Agaricomycetidae</taxon>
        <taxon>Agaricales</taxon>
        <taxon>Marasmiineae</taxon>
        <taxon>Marasmiaceae</taxon>
        <taxon>Moniliophthora</taxon>
    </lineage>
</organism>
<protein>
    <recommendedName>
        <fullName evidence="3">F-box domain-containing protein</fullName>
    </recommendedName>
</protein>
<sequence length="457" mass="51224">MLSEIFCHTVKPSTLSAAGTQSDASFLGAICKRWREISVKTPQLWANMLVIIKDSSDDSTTIPWLEEHVRRSRNVPLIVKIECPAPQPNYTSLEPLLGELHRWKHLELPTVNASFVRYLLDDTHIAPLLRSIQLGHSNVDLELICTLSTLAPNLSSLSYSCPIFGLVRNSSIHSAPLFSNLTQLSLDITEKRSTIAILKQCPHLVSAQLNIDTFESEIFNAYIGQVDVEASFVDLAFLTSLTITVTRSHDIWRDYPFDMITSLLTAIVAPTLTSLSFVFLSESMAFKLAEAPLWLAASRSRFTQVVCNLIGAGRLDTFHIERIPLTFDNLLDLLNGMSSLGRLYIEEPTIEKRCLDSCSYASINEDSCGGCAIPGGINVNYMVTDDFIALDIASLLPNLTDLKFVCYYWYSTILPEPELSASLLEHQWNVERVSVRYKEPTRKKDHPVPRPVMLIEM</sequence>
<dbReference type="EMBL" id="LATX01002199">
    <property type="protein sequence ID" value="KTB32928.1"/>
    <property type="molecule type" value="Genomic_DNA"/>
</dbReference>
<gene>
    <name evidence="1" type="ORF">WG66_14512</name>
</gene>
<name>A0A0W0F997_MONRR</name>
<proteinExistence type="predicted"/>